<proteinExistence type="predicted"/>
<reference evidence="1" key="1">
    <citation type="submission" date="2020-05" db="EMBL/GenBank/DDBJ databases">
        <title>Large-scale comparative analyses of tick genomes elucidate their genetic diversity and vector capacities.</title>
        <authorList>
            <person name="Jia N."/>
            <person name="Wang J."/>
            <person name="Shi W."/>
            <person name="Du L."/>
            <person name="Sun Y."/>
            <person name="Zhan W."/>
            <person name="Jiang J."/>
            <person name="Wang Q."/>
            <person name="Zhang B."/>
            <person name="Ji P."/>
            <person name="Sakyi L.B."/>
            <person name="Cui X."/>
            <person name="Yuan T."/>
            <person name="Jiang B."/>
            <person name="Yang W."/>
            <person name="Lam T.T.-Y."/>
            <person name="Chang Q."/>
            <person name="Ding S."/>
            <person name="Wang X."/>
            <person name="Zhu J."/>
            <person name="Ruan X."/>
            <person name="Zhao L."/>
            <person name="Wei J."/>
            <person name="Que T."/>
            <person name="Du C."/>
            <person name="Cheng J."/>
            <person name="Dai P."/>
            <person name="Han X."/>
            <person name="Huang E."/>
            <person name="Gao Y."/>
            <person name="Liu J."/>
            <person name="Shao H."/>
            <person name="Ye R."/>
            <person name="Li L."/>
            <person name="Wei W."/>
            <person name="Wang X."/>
            <person name="Wang C."/>
            <person name="Yang T."/>
            <person name="Huo Q."/>
            <person name="Li W."/>
            <person name="Guo W."/>
            <person name="Chen H."/>
            <person name="Zhou L."/>
            <person name="Ni X."/>
            <person name="Tian J."/>
            <person name="Zhou Y."/>
            <person name="Sheng Y."/>
            <person name="Liu T."/>
            <person name="Pan Y."/>
            <person name="Xia L."/>
            <person name="Li J."/>
            <person name="Zhao F."/>
            <person name="Cao W."/>
        </authorList>
    </citation>
    <scope>NUCLEOTIDE SEQUENCE</scope>
    <source>
        <strain evidence="1">Dsil-2018</strain>
    </source>
</reference>
<dbReference type="Proteomes" id="UP000821865">
    <property type="component" value="Chromosome 1"/>
</dbReference>
<gene>
    <name evidence="1" type="ORF">HPB49_003440</name>
</gene>
<dbReference type="EMBL" id="CM023470">
    <property type="protein sequence ID" value="KAH7977753.1"/>
    <property type="molecule type" value="Genomic_DNA"/>
</dbReference>
<evidence type="ECO:0000313" key="1">
    <source>
        <dbReference type="EMBL" id="KAH7977753.1"/>
    </source>
</evidence>
<comment type="caution">
    <text evidence="1">The sequence shown here is derived from an EMBL/GenBank/DDBJ whole genome shotgun (WGS) entry which is preliminary data.</text>
</comment>
<accession>A0ACB8DTN5</accession>
<sequence>MLKEWIANAMDRTPPTLMRRLLEADVTTECSLGLLKMMRGVRNLEPWALRPWREATVMVSATSVHSSPAASLFVVAVFLCACATTPCFGGDEANTSSPEARQSEATYVQMLKEWIGNAMDRAPPTLMRKLLEADVSTECSLGLLKMMRGVRNLEPWALRPEAKFAKVFRRQCDQMLKVTQTVMIYQRL</sequence>
<organism evidence="1 2">
    <name type="scientific">Dermacentor silvarum</name>
    <name type="common">Tick</name>
    <dbReference type="NCBI Taxonomy" id="543639"/>
    <lineage>
        <taxon>Eukaryota</taxon>
        <taxon>Metazoa</taxon>
        <taxon>Ecdysozoa</taxon>
        <taxon>Arthropoda</taxon>
        <taxon>Chelicerata</taxon>
        <taxon>Arachnida</taxon>
        <taxon>Acari</taxon>
        <taxon>Parasitiformes</taxon>
        <taxon>Ixodida</taxon>
        <taxon>Ixodoidea</taxon>
        <taxon>Ixodidae</taxon>
        <taxon>Rhipicephalinae</taxon>
        <taxon>Dermacentor</taxon>
    </lineage>
</organism>
<keyword evidence="2" id="KW-1185">Reference proteome</keyword>
<name>A0ACB8DTN5_DERSI</name>
<protein>
    <submittedName>
        <fullName evidence="1">Uncharacterized protein</fullName>
    </submittedName>
</protein>
<evidence type="ECO:0000313" key="2">
    <source>
        <dbReference type="Proteomes" id="UP000821865"/>
    </source>
</evidence>